<dbReference type="Proteomes" id="UP000465112">
    <property type="component" value="Chromosome 12"/>
</dbReference>
<evidence type="ECO:0000313" key="2">
    <source>
        <dbReference type="Proteomes" id="UP000465112"/>
    </source>
</evidence>
<evidence type="ECO:0000313" key="1">
    <source>
        <dbReference type="EMBL" id="KAF1382197.1"/>
    </source>
</evidence>
<accession>A0A6A5E122</accession>
<organism evidence="1 2">
    <name type="scientific">Perca fluviatilis</name>
    <name type="common">European perch</name>
    <dbReference type="NCBI Taxonomy" id="8168"/>
    <lineage>
        <taxon>Eukaryota</taxon>
        <taxon>Metazoa</taxon>
        <taxon>Chordata</taxon>
        <taxon>Craniata</taxon>
        <taxon>Vertebrata</taxon>
        <taxon>Euteleostomi</taxon>
        <taxon>Actinopterygii</taxon>
        <taxon>Neopterygii</taxon>
        <taxon>Teleostei</taxon>
        <taxon>Neoteleostei</taxon>
        <taxon>Acanthomorphata</taxon>
        <taxon>Eupercaria</taxon>
        <taxon>Perciformes</taxon>
        <taxon>Percoidei</taxon>
        <taxon>Percidae</taxon>
        <taxon>Percinae</taxon>
        <taxon>Perca</taxon>
    </lineage>
</organism>
<dbReference type="EMBL" id="VHII01000012">
    <property type="protein sequence ID" value="KAF1382197.1"/>
    <property type="molecule type" value="Genomic_DNA"/>
</dbReference>
<sequence length="106" mass="12196">MSGHKLAAYTHFYEEEFLPWKMRGGAKNRRVEPSTKRIFPVSRNLSVRENDEVFQSTCRQMWKQLLLSPPDNAGQISLEQHAILTSGERSTLAHLSTARCLHLVKM</sequence>
<reference evidence="1 2" key="1">
    <citation type="submission" date="2019-06" db="EMBL/GenBank/DDBJ databases">
        <title>A chromosome-scale genome assembly of the European perch, Perca fluviatilis.</title>
        <authorList>
            <person name="Roques C."/>
            <person name="Zahm M."/>
            <person name="Cabau C."/>
            <person name="Klopp C."/>
            <person name="Bouchez O."/>
            <person name="Donnadieu C."/>
            <person name="Kuhl H."/>
            <person name="Gislard M."/>
            <person name="Guendouz S."/>
            <person name="Journot L."/>
            <person name="Haffray P."/>
            <person name="Bestin A."/>
            <person name="Morvezen R."/>
            <person name="Feron R."/>
            <person name="Wen M."/>
            <person name="Jouanno E."/>
            <person name="Herpin A."/>
            <person name="Schartl M."/>
            <person name="Postlethwait J."/>
            <person name="Schaerlinger B."/>
            <person name="Chardard D."/>
            <person name="Lecocq T."/>
            <person name="Poncet C."/>
            <person name="Jaffrelo L."/>
            <person name="Lampietro C."/>
            <person name="Guiguen Y."/>
        </authorList>
    </citation>
    <scope>NUCLEOTIDE SEQUENCE [LARGE SCALE GENOMIC DNA]</scope>
    <source>
        <tissue evidence="1">Blood</tissue>
    </source>
</reference>
<comment type="caution">
    <text evidence="1">The sequence shown here is derived from an EMBL/GenBank/DDBJ whole genome shotgun (WGS) entry which is preliminary data.</text>
</comment>
<name>A0A6A5E122_PERFL</name>
<keyword evidence="2" id="KW-1185">Reference proteome</keyword>
<protein>
    <submittedName>
        <fullName evidence="1">Uncharacterized protein</fullName>
    </submittedName>
</protein>
<gene>
    <name evidence="1" type="ORF">PFLUV_G00141140</name>
</gene>
<dbReference type="AlphaFoldDB" id="A0A6A5E122"/>
<proteinExistence type="predicted"/>